<name>A0ACC1U6U5_9AGAR</name>
<organism evidence="1 2">
    <name type="scientific">Lentinula aff. lateritia</name>
    <dbReference type="NCBI Taxonomy" id="2804960"/>
    <lineage>
        <taxon>Eukaryota</taxon>
        <taxon>Fungi</taxon>
        <taxon>Dikarya</taxon>
        <taxon>Basidiomycota</taxon>
        <taxon>Agaricomycotina</taxon>
        <taxon>Agaricomycetes</taxon>
        <taxon>Agaricomycetidae</taxon>
        <taxon>Agaricales</taxon>
        <taxon>Marasmiineae</taxon>
        <taxon>Omphalotaceae</taxon>
        <taxon>Lentinula</taxon>
    </lineage>
</organism>
<dbReference type="EMBL" id="MU795015">
    <property type="protein sequence ID" value="KAJ3812708.1"/>
    <property type="molecule type" value="Genomic_DNA"/>
</dbReference>
<evidence type="ECO:0000313" key="1">
    <source>
        <dbReference type="EMBL" id="KAJ3812708.1"/>
    </source>
</evidence>
<accession>A0ACC1U6U5</accession>
<dbReference type="Proteomes" id="UP001163835">
    <property type="component" value="Unassembled WGS sequence"/>
</dbReference>
<comment type="caution">
    <text evidence="1">The sequence shown here is derived from an EMBL/GenBank/DDBJ whole genome shotgun (WGS) entry which is preliminary data.</text>
</comment>
<protein>
    <submittedName>
        <fullName evidence="1">Uncharacterized protein</fullName>
    </submittedName>
</protein>
<sequence length="538" mass="60270">MTTSTQFTEGWNSLSSFNEPFSPDNITFLRQCMHDFDLNIRSNPMEFQKFIGLKEQCEAILRGIGFGKLPPELISEIFIHCLTMPGPGLKGGYPFFLRCSNAPFLFSKVCRRWRTVALSTPALWTRFIVVLQRTSQAELIDCILERSRLLPLHVVVSSRDNGRRADMDNHLRAMNTLISNISRLESFALQILEGADDLVPTLPPIPPAGAPNMRSIEFHDVNSSEPSRTSAWISELLCRSPNLQSLYLQPAQEIKLKGTVGVRLQHFKASHGIQLQDLFALLVNCAGLRTCEVQFRAPVHLGVVPLTRILLKYLHTLVLTHAQRDDLEAVFTWLALPSLKKLALGGFRRAGWPDELFSNFLSRSRFSLKSLSLTALPVTEAHLLSYLHHSSINDSLEELAICQWRPNSASFLDHLTFKLPSSDTMHNPPPFLPKLSSISITVDAITQAVALRRFVASRWYDTAAYEVPLPIASLKDIHVCLTIPYAPNVNVSVDDIKLVFSRIARSRGTSLKLETITMAPPSSNQYAGIERLTGHLVI</sequence>
<evidence type="ECO:0000313" key="2">
    <source>
        <dbReference type="Proteomes" id="UP001163835"/>
    </source>
</evidence>
<reference evidence="1" key="1">
    <citation type="submission" date="2022-09" db="EMBL/GenBank/DDBJ databases">
        <title>A Global Phylogenomic Analysis of the Shiitake Genus Lentinula.</title>
        <authorList>
            <consortium name="DOE Joint Genome Institute"/>
            <person name="Sierra-Patev S."/>
            <person name="Min B."/>
            <person name="Naranjo-Ortiz M."/>
            <person name="Looney B."/>
            <person name="Konkel Z."/>
            <person name="Slot J.C."/>
            <person name="Sakamoto Y."/>
            <person name="Steenwyk J.L."/>
            <person name="Rokas A."/>
            <person name="Carro J."/>
            <person name="Camarero S."/>
            <person name="Ferreira P."/>
            <person name="Molpeceres G."/>
            <person name="Ruiz-Duenas F.J."/>
            <person name="Serrano A."/>
            <person name="Henrissat B."/>
            <person name="Drula E."/>
            <person name="Hughes K.W."/>
            <person name="Mata J.L."/>
            <person name="Ishikawa N.K."/>
            <person name="Vargas-Isla R."/>
            <person name="Ushijima S."/>
            <person name="Smith C.A."/>
            <person name="Ahrendt S."/>
            <person name="Andreopoulos W."/>
            <person name="He G."/>
            <person name="Labutti K."/>
            <person name="Lipzen A."/>
            <person name="Ng V."/>
            <person name="Riley R."/>
            <person name="Sandor L."/>
            <person name="Barry K."/>
            <person name="Martinez A.T."/>
            <person name="Xiao Y."/>
            <person name="Gibbons J.G."/>
            <person name="Terashima K."/>
            <person name="Grigoriev I.V."/>
            <person name="Hibbett D.S."/>
        </authorList>
    </citation>
    <scope>NUCLEOTIDE SEQUENCE</scope>
    <source>
        <strain evidence="1">TMI1499</strain>
    </source>
</reference>
<gene>
    <name evidence="1" type="ORF">F5876DRAFT_63760</name>
</gene>
<keyword evidence="2" id="KW-1185">Reference proteome</keyword>
<proteinExistence type="predicted"/>